<keyword evidence="8" id="KW-0472">Membrane</keyword>
<evidence type="ECO:0000256" key="5">
    <source>
        <dbReference type="ARBA" id="ARBA00022734"/>
    </source>
</evidence>
<dbReference type="InterPro" id="IPR039220">
    <property type="entry name" value="FAM3"/>
</dbReference>
<dbReference type="GO" id="GO:0005576">
    <property type="term" value="C:extracellular region"/>
    <property type="evidence" value="ECO:0007669"/>
    <property type="project" value="UniProtKB-SubCell"/>
</dbReference>
<dbReference type="PROSITE" id="PS52031">
    <property type="entry name" value="GG_LECTIN"/>
    <property type="match status" value="1"/>
</dbReference>
<accession>A0ABD0X4P0</accession>
<keyword evidence="6" id="KW-1015">Disulfide bond</keyword>
<evidence type="ECO:0000259" key="9">
    <source>
        <dbReference type="Pfam" id="PF15711"/>
    </source>
</evidence>
<reference evidence="10 11" key="1">
    <citation type="submission" date="2024-06" db="EMBL/GenBank/DDBJ databases">
        <authorList>
            <person name="Pan Q."/>
            <person name="Wen M."/>
            <person name="Jouanno E."/>
            <person name="Zahm M."/>
            <person name="Klopp C."/>
            <person name="Cabau C."/>
            <person name="Louis A."/>
            <person name="Berthelot C."/>
            <person name="Parey E."/>
            <person name="Roest Crollius H."/>
            <person name="Montfort J."/>
            <person name="Robinson-Rechavi M."/>
            <person name="Bouchez O."/>
            <person name="Lampietro C."/>
            <person name="Lopez Roques C."/>
            <person name="Donnadieu C."/>
            <person name="Postlethwait J."/>
            <person name="Bobe J."/>
            <person name="Verreycken H."/>
            <person name="Guiguen Y."/>
        </authorList>
    </citation>
    <scope>NUCLEOTIDE SEQUENCE [LARGE SCALE GENOMIC DNA]</scope>
    <source>
        <strain evidence="10">Up_M1</strain>
        <tissue evidence="10">Testis</tissue>
    </source>
</reference>
<comment type="caution">
    <text evidence="10">The sequence shown here is derived from an EMBL/GenBank/DDBJ whole genome shotgun (WGS) entry which is preliminary data.</text>
</comment>
<comment type="subcellular location">
    <subcellularLocation>
        <location evidence="1">Secreted</location>
    </subcellularLocation>
</comment>
<dbReference type="Pfam" id="PF15711">
    <property type="entry name" value="ILEI"/>
    <property type="match status" value="1"/>
</dbReference>
<dbReference type="CDD" id="cd13940">
    <property type="entry name" value="ILEI_FAM3C"/>
    <property type="match status" value="1"/>
</dbReference>
<keyword evidence="5 7" id="KW-0430">Lectin</keyword>
<keyword evidence="8" id="KW-0812">Transmembrane</keyword>
<evidence type="ECO:0000256" key="7">
    <source>
        <dbReference type="PROSITE-ProRule" id="PRU01375"/>
    </source>
</evidence>
<evidence type="ECO:0000256" key="2">
    <source>
        <dbReference type="ARBA" id="ARBA00010905"/>
    </source>
</evidence>
<dbReference type="EMBL" id="JAGEUA010000005">
    <property type="protein sequence ID" value="KAL0978136.1"/>
    <property type="molecule type" value="Genomic_DNA"/>
</dbReference>
<evidence type="ECO:0000313" key="10">
    <source>
        <dbReference type="EMBL" id="KAL0978136.1"/>
    </source>
</evidence>
<protein>
    <recommendedName>
        <fullName evidence="9">ILEI/PANDER domain-containing protein</fullName>
    </recommendedName>
</protein>
<dbReference type="AlphaFoldDB" id="A0ABD0X4P0"/>
<dbReference type="PANTHER" id="PTHR14592">
    <property type="entry name" value="UNCHARACTERIZED FAM3"/>
    <property type="match status" value="1"/>
</dbReference>
<evidence type="ECO:0000256" key="8">
    <source>
        <dbReference type="SAM" id="Phobius"/>
    </source>
</evidence>
<keyword evidence="4" id="KW-0732">Signal</keyword>
<sequence length="229" mass="25609">MRPREFLFGVTLLIIILVIWGISNNHPKMQERARNIQQNMFGLYIDGVISTDVLTPSSPKCSLSKECPIDHFAFKIVSGAADVLGPKICFDGKIVMSGVMNNAGKGLNIVFVNGSNGNIEDFNFFDMYFEEPVKLLEFLKKIKPGMLVLVASFDDPATKMNDEIRNIFVGLGSTLIKDVGFRDNWVFAGAAGIGEKSPFEKRSANDEKTNIYERWPEMVEIDGCFPRKI</sequence>
<evidence type="ECO:0000256" key="3">
    <source>
        <dbReference type="ARBA" id="ARBA00022525"/>
    </source>
</evidence>
<feature type="domain" description="ILEI/PANDER" evidence="9">
    <location>
        <begin position="106"/>
        <end position="192"/>
    </location>
</feature>
<evidence type="ECO:0000256" key="6">
    <source>
        <dbReference type="ARBA" id="ARBA00023157"/>
    </source>
</evidence>
<dbReference type="InterPro" id="IPR039477">
    <property type="entry name" value="ILEI/PANDER_dom"/>
</dbReference>
<dbReference type="InterPro" id="IPR039475">
    <property type="entry name" value="ILEI_FAM3C"/>
</dbReference>
<keyword evidence="8" id="KW-1133">Transmembrane helix</keyword>
<keyword evidence="3" id="KW-0964">Secreted</keyword>
<evidence type="ECO:0000256" key="4">
    <source>
        <dbReference type="ARBA" id="ARBA00022729"/>
    </source>
</evidence>
<comment type="similarity">
    <text evidence="2">Belongs to the FAM3 family.</text>
</comment>
<keyword evidence="11" id="KW-1185">Reference proteome</keyword>
<feature type="transmembrane region" description="Helical" evidence="8">
    <location>
        <begin position="6"/>
        <end position="23"/>
    </location>
</feature>
<name>A0ABD0X4P0_UMBPY</name>
<gene>
    <name evidence="10" type="ORF">UPYG_G00166610</name>
</gene>
<dbReference type="GO" id="GO:0030246">
    <property type="term" value="F:carbohydrate binding"/>
    <property type="evidence" value="ECO:0007669"/>
    <property type="project" value="UniProtKB-UniRule"/>
</dbReference>
<proteinExistence type="inferred from homology"/>
<organism evidence="10 11">
    <name type="scientific">Umbra pygmaea</name>
    <name type="common">Eastern mudminnow</name>
    <dbReference type="NCBI Taxonomy" id="75934"/>
    <lineage>
        <taxon>Eukaryota</taxon>
        <taxon>Metazoa</taxon>
        <taxon>Chordata</taxon>
        <taxon>Craniata</taxon>
        <taxon>Vertebrata</taxon>
        <taxon>Euteleostomi</taxon>
        <taxon>Actinopterygii</taxon>
        <taxon>Neopterygii</taxon>
        <taxon>Teleostei</taxon>
        <taxon>Protacanthopterygii</taxon>
        <taxon>Esociformes</taxon>
        <taxon>Umbridae</taxon>
        <taxon>Umbra</taxon>
    </lineage>
</organism>
<evidence type="ECO:0000256" key="1">
    <source>
        <dbReference type="ARBA" id="ARBA00004613"/>
    </source>
</evidence>
<evidence type="ECO:0000313" key="11">
    <source>
        <dbReference type="Proteomes" id="UP001557470"/>
    </source>
</evidence>
<dbReference type="Proteomes" id="UP001557470">
    <property type="component" value="Unassembled WGS sequence"/>
</dbReference>